<dbReference type="InterPro" id="IPR052702">
    <property type="entry name" value="MscS-like_channel"/>
</dbReference>
<evidence type="ECO:0000256" key="1">
    <source>
        <dbReference type="ARBA" id="ARBA00004651"/>
    </source>
</evidence>
<keyword evidence="6 7" id="KW-0472">Membrane</keyword>
<organism evidence="11 12">
    <name type="scientific">Peteryoungia algae</name>
    <dbReference type="NCBI Taxonomy" id="2919917"/>
    <lineage>
        <taxon>Bacteria</taxon>
        <taxon>Pseudomonadati</taxon>
        <taxon>Pseudomonadota</taxon>
        <taxon>Alphaproteobacteria</taxon>
        <taxon>Hyphomicrobiales</taxon>
        <taxon>Rhizobiaceae</taxon>
        <taxon>Peteryoungia</taxon>
    </lineage>
</organism>
<feature type="transmembrane region" description="Helical" evidence="7">
    <location>
        <begin position="171"/>
        <end position="196"/>
    </location>
</feature>
<feature type="domain" description="Mechanosensitive ion channel transmembrane helices 2/3" evidence="10">
    <location>
        <begin position="216"/>
        <end position="257"/>
    </location>
</feature>
<evidence type="ECO:0000256" key="5">
    <source>
        <dbReference type="ARBA" id="ARBA00022989"/>
    </source>
</evidence>
<dbReference type="InterPro" id="IPR049142">
    <property type="entry name" value="MS_channel_1st"/>
</dbReference>
<accession>A0ABT0CXJ8</accession>
<dbReference type="InterPro" id="IPR011066">
    <property type="entry name" value="MscS_channel_C_sf"/>
</dbReference>
<dbReference type="Gene3D" id="1.10.287.1260">
    <property type="match status" value="1"/>
</dbReference>
<keyword evidence="12" id="KW-1185">Reference proteome</keyword>
<evidence type="ECO:0000256" key="2">
    <source>
        <dbReference type="ARBA" id="ARBA00008017"/>
    </source>
</evidence>
<feature type="transmembrane region" description="Helical" evidence="7">
    <location>
        <begin position="217"/>
        <end position="234"/>
    </location>
</feature>
<evidence type="ECO:0000256" key="3">
    <source>
        <dbReference type="ARBA" id="ARBA00022475"/>
    </source>
</evidence>
<dbReference type="Gene3D" id="3.30.70.100">
    <property type="match status" value="1"/>
</dbReference>
<evidence type="ECO:0000256" key="4">
    <source>
        <dbReference type="ARBA" id="ARBA00022692"/>
    </source>
</evidence>
<dbReference type="SUPFAM" id="SSF82689">
    <property type="entry name" value="Mechanosensitive channel protein MscS (YggB), C-terminal domain"/>
    <property type="match status" value="1"/>
</dbReference>
<feature type="transmembrane region" description="Helical" evidence="7">
    <location>
        <begin position="130"/>
        <end position="151"/>
    </location>
</feature>
<dbReference type="InterPro" id="IPR011014">
    <property type="entry name" value="MscS_channel_TM-2"/>
</dbReference>
<dbReference type="InterPro" id="IPR010920">
    <property type="entry name" value="LSM_dom_sf"/>
</dbReference>
<comment type="caution">
    <text evidence="11">The sequence shown here is derived from an EMBL/GenBank/DDBJ whole genome shotgun (WGS) entry which is preliminary data.</text>
</comment>
<dbReference type="PANTHER" id="PTHR30347">
    <property type="entry name" value="POTASSIUM CHANNEL RELATED"/>
    <property type="match status" value="1"/>
</dbReference>
<dbReference type="SUPFAM" id="SSF82861">
    <property type="entry name" value="Mechanosensitive channel protein MscS (YggB), transmembrane region"/>
    <property type="match status" value="1"/>
</dbReference>
<keyword evidence="4 7" id="KW-0812">Transmembrane</keyword>
<dbReference type="Gene3D" id="2.30.30.60">
    <property type="match status" value="1"/>
</dbReference>
<reference evidence="11 12" key="1">
    <citation type="submission" date="2022-03" db="EMBL/GenBank/DDBJ databases">
        <title>Rhizobium SSM4.3 sp. nov., isolated from Sediment (Gouqi Island).</title>
        <authorList>
            <person name="Chen G."/>
        </authorList>
    </citation>
    <scope>NUCLEOTIDE SEQUENCE [LARGE SCALE GENOMIC DNA]</scope>
    <source>
        <strain evidence="11 12">SSM4.3</strain>
        <plasmid evidence="11">unnamed</plasmid>
    </source>
</reference>
<dbReference type="Pfam" id="PF00924">
    <property type="entry name" value="MS_channel_2nd"/>
    <property type="match status" value="1"/>
</dbReference>
<geneLocation type="plasmid" evidence="11">
    <name>unnamed</name>
</geneLocation>
<name>A0ABT0CXJ8_9HYPH</name>
<protein>
    <submittedName>
        <fullName evidence="11">Mechanosensitive ion channel</fullName>
    </submittedName>
</protein>
<evidence type="ECO:0000256" key="7">
    <source>
        <dbReference type="SAM" id="Phobius"/>
    </source>
</evidence>
<gene>
    <name evidence="11" type="ORF">MKJ03_06100</name>
</gene>
<evidence type="ECO:0000259" key="9">
    <source>
        <dbReference type="Pfam" id="PF21082"/>
    </source>
</evidence>
<dbReference type="SUPFAM" id="SSF50182">
    <property type="entry name" value="Sm-like ribonucleoproteins"/>
    <property type="match status" value="1"/>
</dbReference>
<evidence type="ECO:0000256" key="6">
    <source>
        <dbReference type="ARBA" id="ARBA00023136"/>
    </source>
</evidence>
<evidence type="ECO:0000313" key="11">
    <source>
        <dbReference type="EMBL" id="MCJ8237889.1"/>
    </source>
</evidence>
<evidence type="ECO:0000259" key="10">
    <source>
        <dbReference type="Pfam" id="PF21088"/>
    </source>
</evidence>
<dbReference type="InterPro" id="IPR006685">
    <property type="entry name" value="MscS_channel_2nd"/>
</dbReference>
<feature type="transmembrane region" description="Helical" evidence="7">
    <location>
        <begin position="240"/>
        <end position="256"/>
    </location>
</feature>
<dbReference type="InterPro" id="IPR049278">
    <property type="entry name" value="MS_channel_C"/>
</dbReference>
<sequence>MEILAPYIDMFPDQVEQLRAFFARATATWVVYQGLAIVFAVICSFTFTRAVSRRIEAFLDGDDGHWLRTYKRGIVERIAPLIFLVVVWLFWTTFRQITWTSNTLLLGSVTKLATAWILINILASVIRNRFVFRIVSISLWIIAALSILRLMPAVTVYLDTMAILVGDTRLSALRLIKAVILLGLLLWAVGFAAHLLDTALRRSTELSPSMKVLIGKLVRIVFFFIAVMIALRAVGLDLTTFAVFSGAIGVGIGFGLQKSVSNFVSGISLLMDKSIKPGDVISLGDTFGWINQLNTRYTSVVTRDGREHLIPNEQLISQEVVNWSYSDQNVRIEVPFGVSYDADPHQVKSLIEAGLVKHRRILAKPAPIVHFSAMGESSLDFIFRFWIRDPAEGVANIKSDVLFAIWDILKQNNIEIPFPQRVVHLRHE</sequence>
<keyword evidence="11" id="KW-0614">Plasmid</keyword>
<feature type="domain" description="Mechanosensitive ion channel MscS" evidence="8">
    <location>
        <begin position="259"/>
        <end position="324"/>
    </location>
</feature>
<evidence type="ECO:0000259" key="8">
    <source>
        <dbReference type="Pfam" id="PF00924"/>
    </source>
</evidence>
<dbReference type="PANTHER" id="PTHR30347:SF1">
    <property type="entry name" value="MECHANOSENSITIVE CHANNEL MSCK"/>
    <property type="match status" value="1"/>
</dbReference>
<feature type="transmembrane region" description="Helical" evidence="7">
    <location>
        <begin position="103"/>
        <end position="123"/>
    </location>
</feature>
<dbReference type="RefSeq" id="WP_245135632.1">
    <property type="nucleotide sequence ID" value="NZ_CP128477.1"/>
</dbReference>
<proteinExistence type="inferred from homology"/>
<feature type="transmembrane region" description="Helical" evidence="7">
    <location>
        <begin position="74"/>
        <end position="91"/>
    </location>
</feature>
<keyword evidence="3" id="KW-1003">Cell membrane</keyword>
<evidence type="ECO:0000313" key="12">
    <source>
        <dbReference type="Proteomes" id="UP001522662"/>
    </source>
</evidence>
<dbReference type="Proteomes" id="UP001522662">
    <property type="component" value="Unassembled WGS sequence"/>
</dbReference>
<dbReference type="Pfam" id="PF21088">
    <property type="entry name" value="MS_channel_1st"/>
    <property type="match status" value="1"/>
</dbReference>
<comment type="subcellular location">
    <subcellularLocation>
        <location evidence="1">Cell membrane</location>
        <topology evidence="1">Multi-pass membrane protein</topology>
    </subcellularLocation>
</comment>
<dbReference type="Pfam" id="PF21082">
    <property type="entry name" value="MS_channel_3rd"/>
    <property type="match status" value="1"/>
</dbReference>
<comment type="similarity">
    <text evidence="2">Belongs to the MscS (TC 1.A.23) family.</text>
</comment>
<feature type="domain" description="Mechanosensitive ion channel MscS C-terminal" evidence="9">
    <location>
        <begin position="332"/>
        <end position="416"/>
    </location>
</feature>
<dbReference type="InterPro" id="IPR023408">
    <property type="entry name" value="MscS_beta-dom_sf"/>
</dbReference>
<keyword evidence="5 7" id="KW-1133">Transmembrane helix</keyword>
<dbReference type="EMBL" id="JALAYX010000002">
    <property type="protein sequence ID" value="MCJ8237889.1"/>
    <property type="molecule type" value="Genomic_DNA"/>
</dbReference>
<feature type="transmembrane region" description="Helical" evidence="7">
    <location>
        <begin position="29"/>
        <end position="48"/>
    </location>
</feature>